<keyword evidence="4" id="KW-1185">Reference proteome</keyword>
<feature type="coiled-coil region" evidence="1">
    <location>
        <begin position="59"/>
        <end position="100"/>
    </location>
</feature>
<evidence type="ECO:0000256" key="1">
    <source>
        <dbReference type="SAM" id="Coils"/>
    </source>
</evidence>
<name>A0ABP1FJG9_9CHLO</name>
<evidence type="ECO:0000313" key="3">
    <source>
        <dbReference type="EMBL" id="CAL5219521.1"/>
    </source>
</evidence>
<proteinExistence type="predicted"/>
<feature type="compositionally biased region" description="Acidic residues" evidence="2">
    <location>
        <begin position="8"/>
        <end position="30"/>
    </location>
</feature>
<reference evidence="3 4" key="1">
    <citation type="submission" date="2024-06" db="EMBL/GenBank/DDBJ databases">
        <authorList>
            <person name="Kraege A."/>
            <person name="Thomma B."/>
        </authorList>
    </citation>
    <scope>NUCLEOTIDE SEQUENCE [LARGE SCALE GENOMIC DNA]</scope>
</reference>
<sequence length="132" mass="15084">MEQQDTAKEEEEEEVDYDYDDQEEDDAGDGDDGHLAPEDLYGDLYNEEGVSDELQSLNVFELQQKASSLNKTVQQLQQKLAAVAAERDELQAERAILVRNMSCIFKTAQLEIQRKDEQLRELRQPRPGLPPS</sequence>
<evidence type="ECO:0000313" key="4">
    <source>
        <dbReference type="Proteomes" id="UP001497392"/>
    </source>
</evidence>
<accession>A0ABP1FJG9</accession>
<comment type="caution">
    <text evidence="3">The sequence shown here is derived from an EMBL/GenBank/DDBJ whole genome shotgun (WGS) entry which is preliminary data.</text>
</comment>
<dbReference type="Proteomes" id="UP001497392">
    <property type="component" value="Unassembled WGS sequence"/>
</dbReference>
<keyword evidence="1" id="KW-0175">Coiled coil</keyword>
<evidence type="ECO:0000256" key="2">
    <source>
        <dbReference type="SAM" id="MobiDB-lite"/>
    </source>
</evidence>
<dbReference type="EMBL" id="CAXHTA020000002">
    <property type="protein sequence ID" value="CAL5219521.1"/>
    <property type="molecule type" value="Genomic_DNA"/>
</dbReference>
<feature type="region of interest" description="Disordered" evidence="2">
    <location>
        <begin position="1"/>
        <end position="41"/>
    </location>
</feature>
<gene>
    <name evidence="3" type="primary">g1368</name>
    <name evidence="3" type="ORF">VP750_LOCUS1180</name>
</gene>
<organism evidence="3 4">
    <name type="scientific">Coccomyxa viridis</name>
    <dbReference type="NCBI Taxonomy" id="1274662"/>
    <lineage>
        <taxon>Eukaryota</taxon>
        <taxon>Viridiplantae</taxon>
        <taxon>Chlorophyta</taxon>
        <taxon>core chlorophytes</taxon>
        <taxon>Trebouxiophyceae</taxon>
        <taxon>Trebouxiophyceae incertae sedis</taxon>
        <taxon>Coccomyxaceae</taxon>
        <taxon>Coccomyxa</taxon>
    </lineage>
</organism>
<protein>
    <submittedName>
        <fullName evidence="3">G1368 protein</fullName>
    </submittedName>
</protein>